<dbReference type="RefSeq" id="WP_190025987.1">
    <property type="nucleotide sequence ID" value="NZ_BMUU01000001.1"/>
</dbReference>
<keyword evidence="2" id="KW-1185">Reference proteome</keyword>
<accession>A0ABQ2ZGD8</accession>
<sequence length="194" mass="21366">MTAPLPLLFLDVDGPLNPYAAKPHRRPVGYRTHRLRPEGWIAQHPTSLRAYVKPLRVWLNPAHGPALLALADRFELVWATTWEADANEWIGPLLGLPQLPVVTWPTLRETSPDGTFWKTPCLVKYAAGRPFAWVDDDIGPADHRFVAAHHSATALLRRTDPRLGLLETDFTALAAFAQNPGAIQGAGLPATPRG</sequence>
<proteinExistence type="predicted"/>
<evidence type="ECO:0008006" key="3">
    <source>
        <dbReference type="Google" id="ProtNLM"/>
    </source>
</evidence>
<evidence type="ECO:0000313" key="1">
    <source>
        <dbReference type="EMBL" id="GGY15819.1"/>
    </source>
</evidence>
<evidence type="ECO:0000313" key="2">
    <source>
        <dbReference type="Proteomes" id="UP000600946"/>
    </source>
</evidence>
<dbReference type="EMBL" id="BMUU01000001">
    <property type="protein sequence ID" value="GGY15819.1"/>
    <property type="molecule type" value="Genomic_DNA"/>
</dbReference>
<protein>
    <recommendedName>
        <fullName evidence="3">Secreted protein</fullName>
    </recommendedName>
</protein>
<dbReference type="GeneID" id="96288480"/>
<reference evidence="2" key="1">
    <citation type="journal article" date="2019" name="Int. J. Syst. Evol. Microbiol.">
        <title>The Global Catalogue of Microorganisms (GCM) 10K type strain sequencing project: providing services to taxonomists for standard genome sequencing and annotation.</title>
        <authorList>
            <consortium name="The Broad Institute Genomics Platform"/>
            <consortium name="The Broad Institute Genome Sequencing Center for Infectious Disease"/>
            <person name="Wu L."/>
            <person name="Ma J."/>
        </authorList>
    </citation>
    <scope>NUCLEOTIDE SEQUENCE [LARGE SCALE GENOMIC DNA]</scope>
    <source>
        <strain evidence="2">JCM 4594</strain>
    </source>
</reference>
<comment type="caution">
    <text evidence="1">The sequence shown here is derived from an EMBL/GenBank/DDBJ whole genome shotgun (WGS) entry which is preliminary data.</text>
</comment>
<name>A0ABQ2ZGD8_9ACTN</name>
<dbReference type="Proteomes" id="UP000600946">
    <property type="component" value="Unassembled WGS sequence"/>
</dbReference>
<gene>
    <name evidence="1" type="ORF">GCM10010326_04540</name>
</gene>
<organism evidence="1 2">
    <name type="scientific">Streptomyces xanthochromogenes</name>
    <dbReference type="NCBI Taxonomy" id="67384"/>
    <lineage>
        <taxon>Bacteria</taxon>
        <taxon>Bacillati</taxon>
        <taxon>Actinomycetota</taxon>
        <taxon>Actinomycetes</taxon>
        <taxon>Kitasatosporales</taxon>
        <taxon>Streptomycetaceae</taxon>
        <taxon>Streptomyces</taxon>
    </lineage>
</organism>